<accession>A0A6G1QRW2</accession>
<protein>
    <submittedName>
        <fullName evidence="2">Uncharacterized protein</fullName>
    </submittedName>
</protein>
<reference evidence="2 3" key="1">
    <citation type="submission" date="2019-02" db="EMBL/GenBank/DDBJ databases">
        <title>Opniocepnalus argus genome.</title>
        <authorList>
            <person name="Zhou C."/>
            <person name="Xiao S."/>
        </authorList>
    </citation>
    <scope>NUCLEOTIDE SEQUENCE [LARGE SCALE GENOMIC DNA]</scope>
    <source>
        <strain evidence="2">OARG1902GOOAL</strain>
        <tissue evidence="2">Muscle</tissue>
    </source>
</reference>
<gene>
    <name evidence="2" type="ORF">EXN66_Car020649</name>
</gene>
<sequence>MRSGVSIKVRRKCLHITEPPLDCSSSSSGSSPADGLKGVKVREGSGTITGKSLLRDPCAILCPLFCVSGECARPGAENHSAAAKVLFVDHQHASISNQCSITAKRCVWMLINAQQYSDQTAIRNQLSVVAIDLTSRTDIDVGSTKANTHCFISQVIPQAPATVRSNDMRIVEVFLCIVLTCVPHCQRADRESQRLDDEHNAQRVKEHRSQRRPNRANRRSNVGLAFVT</sequence>
<evidence type="ECO:0000313" key="3">
    <source>
        <dbReference type="Proteomes" id="UP000503349"/>
    </source>
</evidence>
<evidence type="ECO:0000313" key="2">
    <source>
        <dbReference type="EMBL" id="KAF3704958.1"/>
    </source>
</evidence>
<dbReference type="EMBL" id="CM015732">
    <property type="protein sequence ID" value="KAF3704958.1"/>
    <property type="molecule type" value="Genomic_DNA"/>
</dbReference>
<reference evidence="3" key="2">
    <citation type="submission" date="2019-02" db="EMBL/GenBank/DDBJ databases">
        <title>Opniocepnalus argus Var Kimnra genome.</title>
        <authorList>
            <person name="Zhou C."/>
            <person name="Xiao S."/>
        </authorList>
    </citation>
    <scope>NUCLEOTIDE SEQUENCE [LARGE SCALE GENOMIC DNA]</scope>
</reference>
<keyword evidence="3" id="KW-1185">Reference proteome</keyword>
<evidence type="ECO:0000256" key="1">
    <source>
        <dbReference type="SAM" id="MobiDB-lite"/>
    </source>
</evidence>
<name>A0A6G1QRW2_CHAAH</name>
<organism evidence="2 3">
    <name type="scientific">Channa argus</name>
    <name type="common">Northern snakehead</name>
    <name type="synonym">Ophicephalus argus</name>
    <dbReference type="NCBI Taxonomy" id="215402"/>
    <lineage>
        <taxon>Eukaryota</taxon>
        <taxon>Metazoa</taxon>
        <taxon>Chordata</taxon>
        <taxon>Craniata</taxon>
        <taxon>Vertebrata</taxon>
        <taxon>Euteleostomi</taxon>
        <taxon>Actinopterygii</taxon>
        <taxon>Neopterygii</taxon>
        <taxon>Teleostei</taxon>
        <taxon>Neoteleostei</taxon>
        <taxon>Acanthomorphata</taxon>
        <taxon>Anabantaria</taxon>
        <taxon>Anabantiformes</taxon>
        <taxon>Channoidei</taxon>
        <taxon>Channidae</taxon>
        <taxon>Channa</taxon>
    </lineage>
</organism>
<dbReference type="Proteomes" id="UP000503349">
    <property type="component" value="Chromosome 21"/>
</dbReference>
<dbReference type="AlphaFoldDB" id="A0A6G1QRW2"/>
<feature type="region of interest" description="Disordered" evidence="1">
    <location>
        <begin position="192"/>
        <end position="228"/>
    </location>
</feature>
<feature type="compositionally biased region" description="Basic and acidic residues" evidence="1">
    <location>
        <begin position="192"/>
        <end position="204"/>
    </location>
</feature>
<proteinExistence type="predicted"/>
<feature type="compositionally biased region" description="Basic residues" evidence="1">
    <location>
        <begin position="205"/>
        <end position="218"/>
    </location>
</feature>